<dbReference type="KEGG" id="cpho:CPHO_05500"/>
<name>A0A1L7D2X9_9CORY</name>
<feature type="domain" description="PPIase cyclophilin-type" evidence="4">
    <location>
        <begin position="133"/>
        <end position="287"/>
    </location>
</feature>
<dbReference type="RefSeq" id="WP_075733895.1">
    <property type="nucleotide sequence ID" value="NZ_CP009249.1"/>
</dbReference>
<dbReference type="STRING" id="161895.CPHO_05500"/>
<keyword evidence="3" id="KW-0812">Transmembrane</keyword>
<evidence type="ECO:0000313" key="5">
    <source>
        <dbReference type="EMBL" id="APT92427.1"/>
    </source>
</evidence>
<evidence type="ECO:0000313" key="6">
    <source>
        <dbReference type="Proteomes" id="UP000185491"/>
    </source>
</evidence>
<dbReference type="SUPFAM" id="SSF50891">
    <property type="entry name" value="Cyclophilin-like"/>
    <property type="match status" value="1"/>
</dbReference>
<feature type="region of interest" description="Disordered" evidence="2">
    <location>
        <begin position="58"/>
        <end position="77"/>
    </location>
</feature>
<dbReference type="Pfam" id="PF00160">
    <property type="entry name" value="Pro_isomerase"/>
    <property type="match status" value="1"/>
</dbReference>
<proteinExistence type="predicted"/>
<dbReference type="AlphaFoldDB" id="A0A1L7D2X9"/>
<keyword evidence="5" id="KW-0413">Isomerase</keyword>
<dbReference type="CDD" id="cd00317">
    <property type="entry name" value="cyclophilin"/>
    <property type="match status" value="1"/>
</dbReference>
<keyword evidence="6" id="KW-1185">Reference proteome</keyword>
<dbReference type="InterPro" id="IPR044666">
    <property type="entry name" value="Cyclophilin_A-like"/>
</dbReference>
<dbReference type="Gene3D" id="2.40.100.10">
    <property type="entry name" value="Cyclophilin-like"/>
    <property type="match status" value="1"/>
</dbReference>
<organism evidence="5 6">
    <name type="scientific">Corynebacterium phocae</name>
    <dbReference type="NCBI Taxonomy" id="161895"/>
    <lineage>
        <taxon>Bacteria</taxon>
        <taxon>Bacillati</taxon>
        <taxon>Actinomycetota</taxon>
        <taxon>Actinomycetes</taxon>
        <taxon>Mycobacteriales</taxon>
        <taxon>Corynebacteriaceae</taxon>
        <taxon>Corynebacterium</taxon>
    </lineage>
</organism>
<gene>
    <name evidence="5" type="ORF">CPHO_05500</name>
</gene>
<sequence length="289" mass="30073">MADNSARGKEARATLERELKNRDRKEKSRPLGIAVISLLAIVALVGGIWFLSTRDGSKAENLADPTDTPTTSTEQDAPEDLKVLSGARAKALPATVSCEYEETGRDNNGAKVPAAQDIPAEGTVTLSFTTGQGDIEMELDRALAPCTVNAISDLASQGYYDGSVCHRMTAGGLNVLQCGDPTGSGAGGPGFQFANEYPTDELEESESGKPAIYPEGSIAMANAGPGTNGSQFFINYADSTLTPDYTYFGNLTSKGKETIAKIAKAGVADGAPDGAPAEEVKITKATVAK</sequence>
<feature type="transmembrane region" description="Helical" evidence="3">
    <location>
        <begin position="31"/>
        <end position="51"/>
    </location>
</feature>
<protein>
    <submittedName>
        <fullName evidence="5">Isomerase</fullName>
    </submittedName>
</protein>
<keyword evidence="3" id="KW-1133">Transmembrane helix</keyword>
<dbReference type="GO" id="GO:0003755">
    <property type="term" value="F:peptidyl-prolyl cis-trans isomerase activity"/>
    <property type="evidence" value="ECO:0007669"/>
    <property type="project" value="InterPro"/>
</dbReference>
<evidence type="ECO:0000256" key="2">
    <source>
        <dbReference type="SAM" id="MobiDB-lite"/>
    </source>
</evidence>
<dbReference type="OrthoDB" id="5507614at2"/>
<comment type="function">
    <text evidence="1">PPIases accelerate the folding of proteins. It catalyzes the cis-trans isomerization of proline imidic peptide bonds in oligopeptides.</text>
</comment>
<dbReference type="InterPro" id="IPR029000">
    <property type="entry name" value="Cyclophilin-like_dom_sf"/>
</dbReference>
<evidence type="ECO:0000256" key="1">
    <source>
        <dbReference type="ARBA" id="ARBA00002388"/>
    </source>
</evidence>
<dbReference type="InterPro" id="IPR002130">
    <property type="entry name" value="Cyclophilin-type_PPIase_dom"/>
</dbReference>
<dbReference type="PANTHER" id="PTHR45625">
    <property type="entry name" value="PEPTIDYL-PROLYL CIS-TRANS ISOMERASE-RELATED"/>
    <property type="match status" value="1"/>
</dbReference>
<evidence type="ECO:0000259" key="4">
    <source>
        <dbReference type="PROSITE" id="PS50072"/>
    </source>
</evidence>
<evidence type="ECO:0000256" key="3">
    <source>
        <dbReference type="SAM" id="Phobius"/>
    </source>
</evidence>
<accession>A0A1L7D2X9</accession>
<dbReference type="PANTHER" id="PTHR45625:SF3">
    <property type="entry name" value="PEPTIDYL-PROLYL CIS-TRANS ISOMERASE B-RELATED"/>
    <property type="match status" value="1"/>
</dbReference>
<dbReference type="Proteomes" id="UP000185491">
    <property type="component" value="Chromosome"/>
</dbReference>
<dbReference type="EMBL" id="CP009249">
    <property type="protein sequence ID" value="APT92427.1"/>
    <property type="molecule type" value="Genomic_DNA"/>
</dbReference>
<dbReference type="PROSITE" id="PS50072">
    <property type="entry name" value="CSA_PPIASE_2"/>
    <property type="match status" value="1"/>
</dbReference>
<reference evidence="5 6" key="1">
    <citation type="submission" date="2014-08" db="EMBL/GenBank/DDBJ databases">
        <title>Complete genome sequence of Corynebacterium phocae M408/89/1(T)(=DSM 44612(T)), isolated from the common seal (Phoca vitulina).</title>
        <authorList>
            <person name="Ruckert C."/>
            <person name="Albersmeier A."/>
            <person name="Winkler A."/>
            <person name="Kalinowski J."/>
        </authorList>
    </citation>
    <scope>NUCLEOTIDE SEQUENCE [LARGE SCALE GENOMIC DNA]</scope>
    <source>
        <strain evidence="5 6">M408/89/1</strain>
    </source>
</reference>
<keyword evidence="3" id="KW-0472">Membrane</keyword>